<accession>W9V8E3</accession>
<name>W9V8E3_9GAMM</name>
<protein>
    <submittedName>
        <fullName evidence="1">Uncharacterized protein</fullName>
    </submittedName>
</protein>
<dbReference type="Proteomes" id="UP000019460">
    <property type="component" value="Unassembled WGS sequence"/>
</dbReference>
<reference evidence="1 2" key="1">
    <citation type="submission" date="2012-11" db="EMBL/GenBank/DDBJ databases">
        <title>Genome assembly of Thiorhodococcus sp. AK35.</title>
        <authorList>
            <person name="Nupur N."/>
            <person name="Khatri I."/>
            <person name="Subramanian S."/>
            <person name="Pinnaka A."/>
        </authorList>
    </citation>
    <scope>NUCLEOTIDE SEQUENCE [LARGE SCALE GENOMIC DNA]</scope>
    <source>
        <strain evidence="1 2">AK35</strain>
    </source>
</reference>
<evidence type="ECO:0000313" key="1">
    <source>
        <dbReference type="EMBL" id="EXJ15843.1"/>
    </source>
</evidence>
<dbReference type="AlphaFoldDB" id="W9V8E3"/>
<proteinExistence type="predicted"/>
<sequence length="136" mass="15205">MDVFCLGVKNALYKICEASEYPEILARIHSNPAESMERQHPSCARKLVEEALVYAKDLGFEPHADYRIARLIFGDIEGHACPASFLFGKNGKPFYVNGPNDTPAIQRRILKQLERRCGPGGYDYLMMVGDPVKLSG</sequence>
<evidence type="ECO:0000313" key="2">
    <source>
        <dbReference type="Proteomes" id="UP000019460"/>
    </source>
</evidence>
<comment type="caution">
    <text evidence="1">The sequence shown here is derived from an EMBL/GenBank/DDBJ whole genome shotgun (WGS) entry which is preliminary data.</text>
</comment>
<dbReference type="eggNOG" id="ENOG5032XIY">
    <property type="taxonomic scope" value="Bacteria"/>
</dbReference>
<organism evidence="1 2">
    <name type="scientific">Imhoffiella purpurea</name>
    <dbReference type="NCBI Taxonomy" id="1249627"/>
    <lineage>
        <taxon>Bacteria</taxon>
        <taxon>Pseudomonadati</taxon>
        <taxon>Pseudomonadota</taxon>
        <taxon>Gammaproteobacteria</taxon>
        <taxon>Chromatiales</taxon>
        <taxon>Chromatiaceae</taxon>
        <taxon>Imhoffiella</taxon>
    </lineage>
</organism>
<gene>
    <name evidence="1" type="ORF">D779_1067</name>
</gene>
<keyword evidence="2" id="KW-1185">Reference proteome</keyword>
<dbReference type="EMBL" id="AONC01000021">
    <property type="protein sequence ID" value="EXJ15843.1"/>
    <property type="molecule type" value="Genomic_DNA"/>
</dbReference>